<evidence type="ECO:0000313" key="5">
    <source>
        <dbReference type="EMBL" id="SKC42232.1"/>
    </source>
</evidence>
<feature type="compositionally biased region" description="Polar residues" evidence="4">
    <location>
        <begin position="272"/>
        <end position="281"/>
    </location>
</feature>
<evidence type="ECO:0000313" key="6">
    <source>
        <dbReference type="Proteomes" id="UP000190827"/>
    </source>
</evidence>
<dbReference type="RefSeq" id="WP_079704816.1">
    <property type="nucleotide sequence ID" value="NZ_FUZO01000001.1"/>
</dbReference>
<feature type="compositionally biased region" description="Basic and acidic residues" evidence="4">
    <location>
        <begin position="295"/>
        <end position="315"/>
    </location>
</feature>
<dbReference type="PRINTS" id="PR00081">
    <property type="entry name" value="GDHRDH"/>
</dbReference>
<dbReference type="InterPro" id="IPR036291">
    <property type="entry name" value="NAD(P)-bd_dom_sf"/>
</dbReference>
<organism evidence="5 6">
    <name type="scientific">Plantibacter cousiniae</name>
    <name type="common">nom. nud.</name>
    <dbReference type="NCBI Taxonomy" id="199709"/>
    <lineage>
        <taxon>Bacteria</taxon>
        <taxon>Bacillati</taxon>
        <taxon>Actinomycetota</taxon>
        <taxon>Actinomycetes</taxon>
        <taxon>Micrococcales</taxon>
        <taxon>Microbacteriaceae</taxon>
        <taxon>Plantibacter</taxon>
    </lineage>
</organism>
<feature type="region of interest" description="Disordered" evidence="4">
    <location>
        <begin position="271"/>
        <end position="315"/>
    </location>
</feature>
<evidence type="ECO:0000256" key="4">
    <source>
        <dbReference type="SAM" id="MobiDB-lite"/>
    </source>
</evidence>
<dbReference type="Proteomes" id="UP000190827">
    <property type="component" value="Unassembled WGS sequence"/>
</dbReference>
<reference evidence="5 6" key="1">
    <citation type="submission" date="2017-02" db="EMBL/GenBank/DDBJ databases">
        <authorList>
            <person name="Varghese N."/>
            <person name="Submissions S."/>
        </authorList>
    </citation>
    <scope>NUCLEOTIDE SEQUENCE [LARGE SCALE GENOMIC DNA]</scope>
    <source>
        <strain evidence="5 6">VKM Ac-1787</strain>
    </source>
</reference>
<dbReference type="Gene3D" id="3.40.50.720">
    <property type="entry name" value="NAD(P)-binding Rossmann-like Domain"/>
    <property type="match status" value="1"/>
</dbReference>
<accession>A0ABY1LHS4</accession>
<dbReference type="PRINTS" id="PR00080">
    <property type="entry name" value="SDRFAMILY"/>
</dbReference>
<dbReference type="InterPro" id="IPR002347">
    <property type="entry name" value="SDR_fam"/>
</dbReference>
<evidence type="ECO:0000256" key="2">
    <source>
        <dbReference type="ARBA" id="ARBA00023002"/>
    </source>
</evidence>
<name>A0ABY1LHS4_9MICO</name>
<dbReference type="Pfam" id="PF00106">
    <property type="entry name" value="adh_short"/>
    <property type="match status" value="1"/>
</dbReference>
<dbReference type="EMBL" id="FUZO01000001">
    <property type="protein sequence ID" value="SKC42232.1"/>
    <property type="molecule type" value="Genomic_DNA"/>
</dbReference>
<protein>
    <submittedName>
        <fullName evidence="5">Short-chain dehydrogenase</fullName>
    </submittedName>
</protein>
<proteinExistence type="inferred from homology"/>
<dbReference type="PANTHER" id="PTHR44196">
    <property type="entry name" value="DEHYDROGENASE/REDUCTASE SDR FAMILY MEMBER 7B"/>
    <property type="match status" value="1"/>
</dbReference>
<evidence type="ECO:0000256" key="3">
    <source>
        <dbReference type="RuleBase" id="RU000363"/>
    </source>
</evidence>
<keyword evidence="2" id="KW-0560">Oxidoreductase</keyword>
<comment type="caution">
    <text evidence="5">The sequence shown here is derived from an EMBL/GenBank/DDBJ whole genome shotgun (WGS) entry which is preliminary data.</text>
</comment>
<dbReference type="SUPFAM" id="SSF51735">
    <property type="entry name" value="NAD(P)-binding Rossmann-fold domains"/>
    <property type="match status" value="1"/>
</dbReference>
<comment type="similarity">
    <text evidence="1 3">Belongs to the short-chain dehydrogenases/reductases (SDR) family.</text>
</comment>
<dbReference type="PANTHER" id="PTHR44196:SF1">
    <property type="entry name" value="DEHYDROGENASE_REDUCTASE SDR FAMILY MEMBER 7B"/>
    <property type="match status" value="1"/>
</dbReference>
<evidence type="ECO:0000256" key="1">
    <source>
        <dbReference type="ARBA" id="ARBA00006484"/>
    </source>
</evidence>
<keyword evidence="6" id="KW-1185">Reference proteome</keyword>
<gene>
    <name evidence="5" type="ORF">SAMN06295973_0801</name>
</gene>
<sequence>MTERHPVAEQVIVITGASSGIGRGTALRLAELGAQVVVAARRGEVLDGLVGEIAAAGGTALAVPMDVSRPDDVLLLRDAALDRFERIDVWINNVGIGALGYFWDIPVEDHLRTVDVNLSGLILGAHAALRVFREQGHGTLVNVGSVDSEVPLAYQAVYAATKAAVLSLSRSLNEELRLAGEAERIRVGTVLPWAVDTPWWMHAANYTGKAPRMAALDDPSVVVDALVAACTHPKEQQAAGMKARAATISHQLMPDVTERVSAKIIDGELSRASASGPTTGTIHAPGPAGITVDGGVRERMRSEEPADPDPRSPTA</sequence>